<dbReference type="NCBIfam" id="TIGR00928">
    <property type="entry name" value="purB"/>
    <property type="match status" value="1"/>
</dbReference>
<comment type="catalytic activity">
    <reaction evidence="8">
        <text>(2S)-2-[5-amino-1-(5-phospho-beta-D-ribosyl)imidazole-4-carboxamido]succinate = 5-amino-1-(5-phospho-beta-D-ribosyl)imidazole-4-carboxamide + fumarate</text>
        <dbReference type="Rhea" id="RHEA:23920"/>
        <dbReference type="ChEBI" id="CHEBI:29806"/>
        <dbReference type="ChEBI" id="CHEBI:58443"/>
        <dbReference type="ChEBI" id="CHEBI:58475"/>
        <dbReference type="EC" id="4.3.2.2"/>
    </reaction>
    <physiologicalReaction direction="left-to-right" evidence="8">
        <dbReference type="Rhea" id="RHEA:23921"/>
    </physiologicalReaction>
</comment>
<evidence type="ECO:0000259" key="14">
    <source>
        <dbReference type="SMART" id="SM00998"/>
    </source>
</evidence>
<dbReference type="InterPro" id="IPR024083">
    <property type="entry name" value="Fumarase/histidase_N"/>
</dbReference>
<accession>E5Y3K0</accession>
<dbReference type="HOGENOM" id="CLU_030949_0_1_7"/>
<dbReference type="PANTHER" id="PTHR43172">
    <property type="entry name" value="ADENYLOSUCCINATE LYASE"/>
    <property type="match status" value="1"/>
</dbReference>
<dbReference type="GO" id="GO:0044208">
    <property type="term" value="P:'de novo' AMP biosynthetic process"/>
    <property type="evidence" value="ECO:0007669"/>
    <property type="project" value="UniProtKB-UniPathway"/>
</dbReference>
<dbReference type="UniPathway" id="UPA00075">
    <property type="reaction ID" value="UER00336"/>
</dbReference>
<dbReference type="FunFam" id="1.20.200.10:FF:000008">
    <property type="entry name" value="Adenylosuccinate lyase"/>
    <property type="match status" value="1"/>
</dbReference>
<dbReference type="Gene3D" id="1.20.200.10">
    <property type="entry name" value="Fumarase/aspartase (Central domain)"/>
    <property type="match status" value="1"/>
</dbReference>
<evidence type="ECO:0000256" key="9">
    <source>
        <dbReference type="ARBA" id="ARBA00030717"/>
    </source>
</evidence>
<protein>
    <recommendedName>
        <fullName evidence="5 11">Adenylosuccinate lyase</fullName>
        <shortName evidence="12">ASL</shortName>
        <ecNumber evidence="4 11">4.3.2.2</ecNumber>
    </recommendedName>
    <alternativeName>
        <fullName evidence="9 12">Adenylosuccinase</fullName>
    </alternativeName>
</protein>
<evidence type="ECO:0000256" key="11">
    <source>
        <dbReference type="NCBIfam" id="TIGR00928"/>
    </source>
</evidence>
<keyword evidence="6 12" id="KW-0658">Purine biosynthesis</keyword>
<evidence type="ECO:0000256" key="4">
    <source>
        <dbReference type="ARBA" id="ARBA00012339"/>
    </source>
</evidence>
<dbReference type="Gene3D" id="1.10.40.30">
    <property type="entry name" value="Fumarase/aspartase (C-terminal domain)"/>
    <property type="match status" value="1"/>
</dbReference>
<evidence type="ECO:0000313" key="15">
    <source>
        <dbReference type="EMBL" id="EFV45396.1"/>
    </source>
</evidence>
<dbReference type="GO" id="GO:0006189">
    <property type="term" value="P:'de novo' IMP biosynthetic process"/>
    <property type="evidence" value="ECO:0007669"/>
    <property type="project" value="UniProtKB-UniPathway"/>
</dbReference>
<evidence type="ECO:0000256" key="12">
    <source>
        <dbReference type="RuleBase" id="RU361172"/>
    </source>
</evidence>
<keyword evidence="7 12" id="KW-0456">Lyase</keyword>
<proteinExistence type="inferred from homology"/>
<evidence type="ECO:0000256" key="1">
    <source>
        <dbReference type="ARBA" id="ARBA00004706"/>
    </source>
</evidence>
<dbReference type="InterPro" id="IPR019468">
    <property type="entry name" value="AdenyloSucc_lyase_C"/>
</dbReference>
<comment type="catalytic activity">
    <reaction evidence="10">
        <text>N(6)-(1,2-dicarboxyethyl)-AMP = fumarate + AMP</text>
        <dbReference type="Rhea" id="RHEA:16853"/>
        <dbReference type="ChEBI" id="CHEBI:29806"/>
        <dbReference type="ChEBI" id="CHEBI:57567"/>
        <dbReference type="ChEBI" id="CHEBI:456215"/>
        <dbReference type="EC" id="4.3.2.2"/>
    </reaction>
    <physiologicalReaction direction="left-to-right" evidence="10">
        <dbReference type="Rhea" id="RHEA:16854"/>
    </physiologicalReaction>
</comment>
<dbReference type="Gene3D" id="1.10.275.10">
    <property type="entry name" value="Fumarase/aspartase (N-terminal domain)"/>
    <property type="match status" value="1"/>
</dbReference>
<dbReference type="EMBL" id="ADCP02000001">
    <property type="protein sequence ID" value="EFV45396.1"/>
    <property type="molecule type" value="Genomic_DNA"/>
</dbReference>
<dbReference type="GO" id="GO:0005829">
    <property type="term" value="C:cytosol"/>
    <property type="evidence" value="ECO:0007669"/>
    <property type="project" value="TreeGrafter"/>
</dbReference>
<dbReference type="EC" id="4.3.2.2" evidence="4 11"/>
<dbReference type="InterPro" id="IPR020557">
    <property type="entry name" value="Fumarate_lyase_CS"/>
</dbReference>
<name>E5Y3K0_BILW3</name>
<dbReference type="OrthoDB" id="9768878at2"/>
<dbReference type="SMART" id="SM00998">
    <property type="entry name" value="ADSL_C"/>
    <property type="match status" value="1"/>
</dbReference>
<evidence type="ECO:0000256" key="5">
    <source>
        <dbReference type="ARBA" id="ARBA00017058"/>
    </source>
</evidence>
<dbReference type="InterPro" id="IPR004769">
    <property type="entry name" value="Pur_lyase"/>
</dbReference>
<evidence type="ECO:0000256" key="13">
    <source>
        <dbReference type="SAM" id="MobiDB-lite"/>
    </source>
</evidence>
<dbReference type="eggNOG" id="COG0015">
    <property type="taxonomic scope" value="Bacteria"/>
</dbReference>
<dbReference type="STRING" id="563192.HMPREF0179_00761"/>
<dbReference type="FunFam" id="1.10.40.30:FF:000007">
    <property type="entry name" value="Adenylosuccinate lyase"/>
    <property type="match status" value="1"/>
</dbReference>
<evidence type="ECO:0000256" key="2">
    <source>
        <dbReference type="ARBA" id="ARBA00004734"/>
    </source>
</evidence>
<comment type="caution">
    <text evidence="15">The sequence shown here is derived from an EMBL/GenBank/DDBJ whole genome shotgun (WGS) entry which is preliminary data.</text>
</comment>
<evidence type="ECO:0000256" key="6">
    <source>
        <dbReference type="ARBA" id="ARBA00022755"/>
    </source>
</evidence>
<reference evidence="15 16" key="1">
    <citation type="submission" date="2010-10" db="EMBL/GenBank/DDBJ databases">
        <authorList>
            <consortium name="The Broad Institute Genome Sequencing Platform"/>
            <person name="Ward D."/>
            <person name="Earl A."/>
            <person name="Feldgarden M."/>
            <person name="Young S.K."/>
            <person name="Gargeya S."/>
            <person name="Zeng Q."/>
            <person name="Alvarado L."/>
            <person name="Berlin A."/>
            <person name="Bochicchio J."/>
            <person name="Chapman S.B."/>
            <person name="Chen Z."/>
            <person name="Freedman E."/>
            <person name="Gellesch M."/>
            <person name="Goldberg J."/>
            <person name="Griggs A."/>
            <person name="Gujja S."/>
            <person name="Heilman E."/>
            <person name="Heiman D."/>
            <person name="Howarth C."/>
            <person name="Mehta T."/>
            <person name="Neiman D."/>
            <person name="Pearson M."/>
            <person name="Roberts A."/>
            <person name="Saif S."/>
            <person name="Shea T."/>
            <person name="Shenoy N."/>
            <person name="Sisk P."/>
            <person name="Stolte C."/>
            <person name="Sykes S."/>
            <person name="White J."/>
            <person name="Yandava C."/>
            <person name="Allen-Vercoe E."/>
            <person name="Sibley C."/>
            <person name="Ambrose C.E."/>
            <person name="Strauss J."/>
            <person name="Daigneault M."/>
            <person name="Haas B."/>
            <person name="Nusbaum C."/>
            <person name="Birren B."/>
        </authorList>
    </citation>
    <scope>NUCLEOTIDE SEQUENCE [LARGE SCALE GENOMIC DNA]</scope>
    <source>
        <strain evidence="15 16">3_1_6</strain>
    </source>
</reference>
<dbReference type="GeneID" id="78085901"/>
<keyword evidence="16" id="KW-1185">Reference proteome</keyword>
<dbReference type="PRINTS" id="PR00149">
    <property type="entry name" value="FUMRATELYASE"/>
</dbReference>
<dbReference type="InterPro" id="IPR008948">
    <property type="entry name" value="L-Aspartase-like"/>
</dbReference>
<dbReference type="InterPro" id="IPR022761">
    <property type="entry name" value="Fumarate_lyase_N"/>
</dbReference>
<dbReference type="GO" id="GO:0004018">
    <property type="term" value="F:N6-(1,2-dicarboxyethyl)AMP AMP-lyase (fumarate-forming) activity"/>
    <property type="evidence" value="ECO:0007669"/>
    <property type="project" value="UniProtKB-UniRule"/>
</dbReference>
<evidence type="ECO:0000256" key="10">
    <source>
        <dbReference type="ARBA" id="ARBA00049115"/>
    </source>
</evidence>
<feature type="region of interest" description="Disordered" evidence="13">
    <location>
        <begin position="256"/>
        <end position="277"/>
    </location>
</feature>
<dbReference type="SUPFAM" id="SSF48557">
    <property type="entry name" value="L-aspartase-like"/>
    <property type="match status" value="1"/>
</dbReference>
<evidence type="ECO:0000256" key="8">
    <source>
        <dbReference type="ARBA" id="ARBA00024477"/>
    </source>
</evidence>
<dbReference type="UniPathway" id="UPA00074">
    <property type="reaction ID" value="UER00132"/>
</dbReference>
<dbReference type="GO" id="GO:0070626">
    <property type="term" value="F:(S)-2-(5-amino-1-(5-phospho-D-ribosyl)imidazole-4-carboxamido) succinate lyase (fumarate-forming) activity"/>
    <property type="evidence" value="ECO:0007669"/>
    <property type="project" value="TreeGrafter"/>
</dbReference>
<sequence>MIERYTRPEMGKIWTPENRYQAWLRVELAVCEAWNRVGEISDADMETLRKEADFTVDRAFVDRANEIEETTRHDVIAFLTAIEEKVGPVSRFIHLGCTSSDIVDTAGSLLMVEAGELILKAFDRVLAVLKKMTLEHQGLLCMGRTHGIHAEPTSFSLKMAGFYAEFKRDRARFAAALDDMRVGKLSGAVGTYTVLSPEVEAIVCGLLGLKVDEVSTQVIQRDRHAAYFTALAVTAGTIERLCVELRHLQRTEVREVEEGFGKGQKGSSAMPHKKNPISAENMTGLSRLIRTNALAALENQALWHERDISHSSVERVIMPDSTILTDYVLHRLCRLLEGLRIMPENMARNMECSFGLYFSQRVLTALIETGIPRQEAYVMVQRNAMKSWETRQPFPELIKADPEINSRLSEETFAGLFDPQFYLRHEGDILKRVFEE</sequence>
<comment type="similarity">
    <text evidence="3 12">Belongs to the lyase 1 family. Adenylosuccinate lyase subfamily.</text>
</comment>
<evidence type="ECO:0000256" key="7">
    <source>
        <dbReference type="ARBA" id="ARBA00023239"/>
    </source>
</evidence>
<dbReference type="AlphaFoldDB" id="E5Y3K0"/>
<dbReference type="Pfam" id="PF10397">
    <property type="entry name" value="ADSL_C"/>
    <property type="match status" value="1"/>
</dbReference>
<dbReference type="PANTHER" id="PTHR43172:SF1">
    <property type="entry name" value="ADENYLOSUCCINATE LYASE"/>
    <property type="match status" value="1"/>
</dbReference>
<feature type="domain" description="Adenylosuccinate lyase C-terminal" evidence="14">
    <location>
        <begin position="354"/>
        <end position="434"/>
    </location>
</feature>
<gene>
    <name evidence="15" type="ORF">HMPREF0179_00761</name>
</gene>
<dbReference type="InterPro" id="IPR000362">
    <property type="entry name" value="Fumarate_lyase_fam"/>
</dbReference>
<dbReference type="Proteomes" id="UP000006034">
    <property type="component" value="Unassembled WGS sequence"/>
</dbReference>
<comment type="pathway">
    <text evidence="2 12">Purine metabolism; AMP biosynthesis via de novo pathway; AMP from IMP: step 2/2.</text>
</comment>
<dbReference type="PRINTS" id="PR00145">
    <property type="entry name" value="ARGSUCLYASE"/>
</dbReference>
<comment type="pathway">
    <text evidence="1 12">Purine metabolism; IMP biosynthesis via de novo pathway; 5-amino-1-(5-phospho-D-ribosyl)imidazole-4-carboxamide from 5-amino-1-(5-phospho-D-ribosyl)imidazole-4-carboxylate: step 2/2.</text>
</comment>
<evidence type="ECO:0000313" key="16">
    <source>
        <dbReference type="Proteomes" id="UP000006034"/>
    </source>
</evidence>
<evidence type="ECO:0000256" key="3">
    <source>
        <dbReference type="ARBA" id="ARBA00008273"/>
    </source>
</evidence>
<dbReference type="Pfam" id="PF00206">
    <property type="entry name" value="Lyase_1"/>
    <property type="match status" value="1"/>
</dbReference>
<dbReference type="PROSITE" id="PS00163">
    <property type="entry name" value="FUMARATE_LYASES"/>
    <property type="match status" value="1"/>
</dbReference>
<dbReference type="RefSeq" id="WP_005025170.1">
    <property type="nucleotide sequence ID" value="NZ_KE150238.1"/>
</dbReference>
<reference evidence="15 16" key="2">
    <citation type="submission" date="2013-04" db="EMBL/GenBank/DDBJ databases">
        <title>The Genome Sequence of Bilophila wadsworthia 3_1_6.</title>
        <authorList>
            <consortium name="The Broad Institute Genomics Platform"/>
            <person name="Earl A."/>
            <person name="Ward D."/>
            <person name="Feldgarden M."/>
            <person name="Gevers D."/>
            <person name="Sibley C."/>
            <person name="Strauss J."/>
            <person name="Allen-Vercoe E."/>
            <person name="Walker B."/>
            <person name="Young S."/>
            <person name="Zeng Q."/>
            <person name="Gargeya S."/>
            <person name="Fitzgerald M."/>
            <person name="Haas B."/>
            <person name="Abouelleil A."/>
            <person name="Allen A.W."/>
            <person name="Alvarado L."/>
            <person name="Arachchi H.M."/>
            <person name="Berlin A.M."/>
            <person name="Chapman S.B."/>
            <person name="Gainer-Dewar J."/>
            <person name="Goldberg J."/>
            <person name="Griggs A."/>
            <person name="Gujja S."/>
            <person name="Hansen M."/>
            <person name="Howarth C."/>
            <person name="Imamovic A."/>
            <person name="Ireland A."/>
            <person name="Larimer J."/>
            <person name="McCowan C."/>
            <person name="Murphy C."/>
            <person name="Pearson M."/>
            <person name="Poon T.W."/>
            <person name="Priest M."/>
            <person name="Roberts A."/>
            <person name="Saif S."/>
            <person name="Shea T."/>
            <person name="Sisk P."/>
            <person name="Sykes S."/>
            <person name="Wortman J."/>
            <person name="Nusbaum C."/>
            <person name="Birren B."/>
        </authorList>
    </citation>
    <scope>NUCLEOTIDE SEQUENCE [LARGE SCALE GENOMIC DNA]</scope>
    <source>
        <strain evidence="15 16">3_1_6</strain>
    </source>
</reference>
<dbReference type="CDD" id="cd01360">
    <property type="entry name" value="Adenylsuccinate_lyase_1"/>
    <property type="match status" value="1"/>
</dbReference>
<organism evidence="15 16">
    <name type="scientific">Bilophila wadsworthia (strain 3_1_6)</name>
    <dbReference type="NCBI Taxonomy" id="563192"/>
    <lineage>
        <taxon>Bacteria</taxon>
        <taxon>Pseudomonadati</taxon>
        <taxon>Thermodesulfobacteriota</taxon>
        <taxon>Desulfovibrionia</taxon>
        <taxon>Desulfovibrionales</taxon>
        <taxon>Desulfovibrionaceae</taxon>
        <taxon>Bilophila</taxon>
    </lineage>
</organism>